<protein>
    <submittedName>
        <fullName evidence="3">Demethylrebeccamycin-D-glucose O-methyltransferase</fullName>
        <ecNumber evidence="3">2.1.1.164</ecNumber>
    </submittedName>
</protein>
<dbReference type="GO" id="GO:0032259">
    <property type="term" value="P:methylation"/>
    <property type="evidence" value="ECO:0007669"/>
    <property type="project" value="UniProtKB-KW"/>
</dbReference>
<keyword evidence="3" id="KW-0489">Methyltransferase</keyword>
<dbReference type="PANTHER" id="PTHR43861:SF1">
    <property type="entry name" value="TRANS-ACONITATE 2-METHYLTRANSFERASE"/>
    <property type="match status" value="1"/>
</dbReference>
<dbReference type="EC" id="2.1.1.164" evidence="3"/>
<dbReference type="PANTHER" id="PTHR43861">
    <property type="entry name" value="TRANS-ACONITATE 2-METHYLTRANSFERASE-RELATED"/>
    <property type="match status" value="1"/>
</dbReference>
<evidence type="ECO:0000313" key="4">
    <source>
        <dbReference type="Proteomes" id="UP000829494"/>
    </source>
</evidence>
<dbReference type="Proteomes" id="UP000829494">
    <property type="component" value="Chromosome"/>
</dbReference>
<dbReference type="Gene3D" id="6.10.140.1580">
    <property type="match status" value="2"/>
</dbReference>
<sequence length="304" mass="32020">MSTAATATDGTGAPGDQHPAPLQDSGHVHGRSDHSPRYVHGYSEHETRRLTDQAETLAALLHAGTAYPAGSRVLEAGCGVGAQTVHLAASSPGAHITAVDISAASLARARDRLATRPHAATVHWQQADLTDLPYPDASFDHLFVCFVLEHLPDPAQALTGLRRVLRPGGSITVIEGDHGSAFFHPDSAHARAAIGHQVRLQAAAGGNALLGREVQPLLTAAGYADVTVRPRTVYADATRPGLVDGFTRNTFIAMVASVRDDALAAGLTTEAEWDRGIRDLRRTAEEGGTFHYTFFKGTAVNPAG</sequence>
<proteinExistence type="predicted"/>
<dbReference type="SUPFAM" id="SSF53335">
    <property type="entry name" value="S-adenosyl-L-methionine-dependent methyltransferases"/>
    <property type="match status" value="1"/>
</dbReference>
<evidence type="ECO:0000259" key="2">
    <source>
        <dbReference type="Pfam" id="PF08241"/>
    </source>
</evidence>
<evidence type="ECO:0000313" key="3">
    <source>
        <dbReference type="EMBL" id="UNZ07080.1"/>
    </source>
</evidence>
<name>A0ABY3ZC59_STRRM</name>
<feature type="compositionally biased region" description="Basic and acidic residues" evidence="1">
    <location>
        <begin position="26"/>
        <end position="48"/>
    </location>
</feature>
<dbReference type="GO" id="GO:0102082">
    <property type="term" value="F:demethylrebeccamycin--D-glucose O-methyltransferase activity"/>
    <property type="evidence" value="ECO:0007669"/>
    <property type="project" value="UniProtKB-EC"/>
</dbReference>
<feature type="compositionally biased region" description="Low complexity" evidence="1">
    <location>
        <begin position="1"/>
        <end position="16"/>
    </location>
</feature>
<dbReference type="InterPro" id="IPR029063">
    <property type="entry name" value="SAM-dependent_MTases_sf"/>
</dbReference>
<reference evidence="3 4" key="1">
    <citation type="submission" date="2022-03" db="EMBL/GenBank/DDBJ databases">
        <title>Complete genome of Streptomyces rimosus ssp. rimosus R7 (=ATCC 10970).</title>
        <authorList>
            <person name="Beganovic S."/>
            <person name="Ruckert C."/>
            <person name="Busche T."/>
            <person name="Kalinowski J."/>
            <person name="Wittmann C."/>
        </authorList>
    </citation>
    <scope>NUCLEOTIDE SEQUENCE [LARGE SCALE GENOMIC DNA]</scope>
    <source>
        <strain evidence="3 4">R7</strain>
    </source>
</reference>
<keyword evidence="3" id="KW-0808">Transferase</keyword>
<dbReference type="GeneID" id="66853781"/>
<dbReference type="Gene3D" id="3.40.50.150">
    <property type="entry name" value="Vaccinia Virus protein VP39"/>
    <property type="match status" value="1"/>
</dbReference>
<accession>A0ABY3ZC59</accession>
<dbReference type="InterPro" id="IPR013216">
    <property type="entry name" value="Methyltransf_11"/>
</dbReference>
<organism evidence="3 4">
    <name type="scientific">Streptomyces rimosus subsp. rimosus</name>
    <dbReference type="NCBI Taxonomy" id="132474"/>
    <lineage>
        <taxon>Bacteria</taxon>
        <taxon>Bacillati</taxon>
        <taxon>Actinomycetota</taxon>
        <taxon>Actinomycetes</taxon>
        <taxon>Kitasatosporales</taxon>
        <taxon>Streptomycetaceae</taxon>
        <taxon>Streptomyces</taxon>
    </lineage>
</organism>
<dbReference type="Pfam" id="PF08241">
    <property type="entry name" value="Methyltransf_11"/>
    <property type="match status" value="1"/>
</dbReference>
<keyword evidence="4" id="KW-1185">Reference proteome</keyword>
<dbReference type="RefSeq" id="WP_003981620.1">
    <property type="nucleotide sequence ID" value="NZ_CP043497.1"/>
</dbReference>
<feature type="region of interest" description="Disordered" evidence="1">
    <location>
        <begin position="1"/>
        <end position="48"/>
    </location>
</feature>
<dbReference type="EMBL" id="CP094298">
    <property type="protein sequence ID" value="UNZ07080.1"/>
    <property type="molecule type" value="Genomic_DNA"/>
</dbReference>
<dbReference type="CDD" id="cd02440">
    <property type="entry name" value="AdoMet_MTases"/>
    <property type="match status" value="1"/>
</dbReference>
<feature type="domain" description="Methyltransferase type 11" evidence="2">
    <location>
        <begin position="74"/>
        <end position="171"/>
    </location>
</feature>
<gene>
    <name evidence="3" type="primary">rebM6</name>
    <name evidence="3" type="ORF">SRIMR7_33490</name>
</gene>
<evidence type="ECO:0000256" key="1">
    <source>
        <dbReference type="SAM" id="MobiDB-lite"/>
    </source>
</evidence>